<dbReference type="GeneTree" id="ENSGT00940000161227"/>
<evidence type="ECO:0000313" key="9">
    <source>
        <dbReference type="Proteomes" id="UP000694558"/>
    </source>
</evidence>
<evidence type="ECO:0000313" key="8">
    <source>
        <dbReference type="Ensembl" id="ENSSMAP00000040745.1"/>
    </source>
</evidence>
<dbReference type="PANTHER" id="PTHR15427">
    <property type="entry name" value="EMILIN ELASTIN MICROFIBRIL INTERFACE-LOCATED PROTEIN ELASTIN MICROFIBRIL INTERFACER"/>
    <property type="match status" value="1"/>
</dbReference>
<keyword evidence="2" id="KW-0964">Secreted</keyword>
<evidence type="ECO:0000256" key="4">
    <source>
        <dbReference type="ARBA" id="ARBA00022729"/>
    </source>
</evidence>
<evidence type="ECO:0000256" key="5">
    <source>
        <dbReference type="SAM" id="MobiDB-lite"/>
    </source>
</evidence>
<reference evidence="8" key="1">
    <citation type="submission" date="2023-05" db="EMBL/GenBank/DDBJ databases">
        <title>High-quality long-read genome of Scophthalmus maximus.</title>
        <authorList>
            <person name="Lien S."/>
            <person name="Martinez P."/>
        </authorList>
    </citation>
    <scope>NUCLEOTIDE SEQUENCE [LARGE SCALE GENOMIC DNA]</scope>
</reference>
<feature type="domain" description="C1q" evidence="7">
    <location>
        <begin position="113"/>
        <end position="243"/>
    </location>
</feature>
<feature type="region of interest" description="Disordered" evidence="5">
    <location>
        <begin position="40"/>
        <end position="114"/>
    </location>
</feature>
<dbReference type="InterPro" id="IPR050392">
    <property type="entry name" value="Collagen/C1q_domain"/>
</dbReference>
<dbReference type="InterPro" id="IPR008983">
    <property type="entry name" value="Tumour_necrosis_fac-like_dom"/>
</dbReference>
<dbReference type="SUPFAM" id="SSF49842">
    <property type="entry name" value="TNF-like"/>
    <property type="match status" value="1"/>
</dbReference>
<feature type="compositionally biased region" description="Low complexity" evidence="5">
    <location>
        <begin position="89"/>
        <end position="98"/>
    </location>
</feature>
<sequence>SFLSSSFFLTFLLLSLCLLLPLMSSPPFLSFPPLPPRMHGMPGLPGLPGRDGRDGVKGQRGDPGIHTLKGETGEPGLEGFPGKRGQSGEPGKPGAPGREGPPGEPGEHGYPQSHCQGAAFSVARGTNEYPERSSVIRFTMVITNVNGDYDTDTGHFRCRVPGTYYFVFHASIEDRLCVMLKLDGTLLTSFCDLRRSKRQMTSGGLAVAMARDQEVWLETKDYRGMRGKPSGYSIFSGFLLHPH</sequence>
<accession>A0A8D3C0D7</accession>
<dbReference type="AlphaFoldDB" id="A0A8D3C0D7"/>
<dbReference type="SMART" id="SM00110">
    <property type="entry name" value="C1Q"/>
    <property type="match status" value="1"/>
</dbReference>
<organism evidence="8 9">
    <name type="scientific">Scophthalmus maximus</name>
    <name type="common">Turbot</name>
    <name type="synonym">Psetta maxima</name>
    <dbReference type="NCBI Taxonomy" id="52904"/>
    <lineage>
        <taxon>Eukaryota</taxon>
        <taxon>Metazoa</taxon>
        <taxon>Chordata</taxon>
        <taxon>Craniata</taxon>
        <taxon>Vertebrata</taxon>
        <taxon>Euteleostomi</taxon>
        <taxon>Actinopterygii</taxon>
        <taxon>Neopterygii</taxon>
        <taxon>Teleostei</taxon>
        <taxon>Neoteleostei</taxon>
        <taxon>Acanthomorphata</taxon>
        <taxon>Carangaria</taxon>
        <taxon>Pleuronectiformes</taxon>
        <taxon>Pleuronectoidei</taxon>
        <taxon>Scophthalmidae</taxon>
        <taxon>Scophthalmus</taxon>
    </lineage>
</organism>
<name>A0A8D3C0D7_SCOMX</name>
<dbReference type="Pfam" id="PF00386">
    <property type="entry name" value="C1q"/>
    <property type="match status" value="1"/>
</dbReference>
<dbReference type="InterPro" id="IPR008160">
    <property type="entry name" value="Collagen"/>
</dbReference>
<dbReference type="PANTHER" id="PTHR15427:SF29">
    <property type="entry name" value="COMPLEMENT C1Q SUBCOMPONENT SUBUNIT C"/>
    <property type="match status" value="1"/>
</dbReference>
<dbReference type="PROSITE" id="PS50871">
    <property type="entry name" value="C1Q"/>
    <property type="match status" value="1"/>
</dbReference>
<keyword evidence="4 6" id="KW-0732">Signal</keyword>
<dbReference type="Pfam" id="PF01391">
    <property type="entry name" value="Collagen"/>
    <property type="match status" value="1"/>
</dbReference>
<feature type="signal peptide" evidence="6">
    <location>
        <begin position="1"/>
        <end position="24"/>
    </location>
</feature>
<proteinExistence type="predicted"/>
<reference evidence="8" key="2">
    <citation type="submission" date="2025-08" db="UniProtKB">
        <authorList>
            <consortium name="Ensembl"/>
        </authorList>
    </citation>
    <scope>IDENTIFICATION</scope>
</reference>
<evidence type="ECO:0000259" key="7">
    <source>
        <dbReference type="PROSITE" id="PS50871"/>
    </source>
</evidence>
<dbReference type="Proteomes" id="UP000694558">
    <property type="component" value="Chromosome 6"/>
</dbReference>
<evidence type="ECO:0000256" key="1">
    <source>
        <dbReference type="ARBA" id="ARBA00004498"/>
    </source>
</evidence>
<dbReference type="Gene3D" id="2.60.120.40">
    <property type="match status" value="1"/>
</dbReference>
<evidence type="ECO:0000256" key="3">
    <source>
        <dbReference type="ARBA" id="ARBA00022530"/>
    </source>
</evidence>
<evidence type="ECO:0000256" key="6">
    <source>
        <dbReference type="SAM" id="SignalP"/>
    </source>
</evidence>
<dbReference type="PRINTS" id="PR00007">
    <property type="entry name" value="COMPLEMNTC1Q"/>
</dbReference>
<keyword evidence="3" id="KW-0272">Extracellular matrix</keyword>
<dbReference type="Ensembl" id="ENSSMAT00000061858.1">
    <property type="protein sequence ID" value="ENSSMAP00000040745.1"/>
    <property type="gene ID" value="ENSSMAG00000003109.2"/>
</dbReference>
<evidence type="ECO:0000256" key="2">
    <source>
        <dbReference type="ARBA" id="ARBA00022525"/>
    </source>
</evidence>
<feature type="chain" id="PRO_5034134076" description="C1q domain-containing protein" evidence="6">
    <location>
        <begin position="25"/>
        <end position="243"/>
    </location>
</feature>
<dbReference type="InterPro" id="IPR001073">
    <property type="entry name" value="C1q_dom"/>
</dbReference>
<comment type="subcellular location">
    <subcellularLocation>
        <location evidence="1">Secreted</location>
        <location evidence="1">Extracellular space</location>
        <location evidence="1">Extracellular matrix</location>
    </subcellularLocation>
</comment>
<feature type="compositionally biased region" description="Basic and acidic residues" evidence="5">
    <location>
        <begin position="50"/>
        <end position="60"/>
    </location>
</feature>
<gene>
    <name evidence="8" type="primary">LOC118308792</name>
</gene>
<protein>
    <recommendedName>
        <fullName evidence="7">C1q domain-containing protein</fullName>
    </recommendedName>
</protein>